<dbReference type="AlphaFoldDB" id="A0ABD2B161"/>
<gene>
    <name evidence="1" type="ORF">V1477_017809</name>
</gene>
<proteinExistence type="predicted"/>
<sequence>MVRHVRKNYRRIEQNERIPTNPGTTRAQRFLSNNIKSVLLSGVVWELTGLECSGREKYGRRGRYENFPMTTSPFICKNYYLLVLYKPLYLGYCWPDLNEKTMRVEGATRSFQLPRSLSSRCYSFGEKNC</sequence>
<name>A0ABD2B161_VESMC</name>
<keyword evidence="2" id="KW-1185">Reference proteome</keyword>
<dbReference type="EMBL" id="JAYRBN010000107">
    <property type="protein sequence ID" value="KAL2726382.1"/>
    <property type="molecule type" value="Genomic_DNA"/>
</dbReference>
<comment type="caution">
    <text evidence="1">The sequence shown here is derived from an EMBL/GenBank/DDBJ whole genome shotgun (WGS) entry which is preliminary data.</text>
</comment>
<evidence type="ECO:0000313" key="2">
    <source>
        <dbReference type="Proteomes" id="UP001607303"/>
    </source>
</evidence>
<evidence type="ECO:0000313" key="1">
    <source>
        <dbReference type="EMBL" id="KAL2726382.1"/>
    </source>
</evidence>
<dbReference type="Proteomes" id="UP001607303">
    <property type="component" value="Unassembled WGS sequence"/>
</dbReference>
<protein>
    <submittedName>
        <fullName evidence="1">Uncharacterized protein</fullName>
    </submittedName>
</protein>
<accession>A0ABD2B161</accession>
<organism evidence="1 2">
    <name type="scientific">Vespula maculifrons</name>
    <name type="common">Eastern yellow jacket</name>
    <name type="synonym">Wasp</name>
    <dbReference type="NCBI Taxonomy" id="7453"/>
    <lineage>
        <taxon>Eukaryota</taxon>
        <taxon>Metazoa</taxon>
        <taxon>Ecdysozoa</taxon>
        <taxon>Arthropoda</taxon>
        <taxon>Hexapoda</taxon>
        <taxon>Insecta</taxon>
        <taxon>Pterygota</taxon>
        <taxon>Neoptera</taxon>
        <taxon>Endopterygota</taxon>
        <taxon>Hymenoptera</taxon>
        <taxon>Apocrita</taxon>
        <taxon>Aculeata</taxon>
        <taxon>Vespoidea</taxon>
        <taxon>Vespidae</taxon>
        <taxon>Vespinae</taxon>
        <taxon>Vespula</taxon>
    </lineage>
</organism>
<reference evidence="1 2" key="1">
    <citation type="journal article" date="2024" name="Ann. Entomol. Soc. Am.">
        <title>Genomic analyses of the southern and eastern yellowjacket wasps (Hymenoptera: Vespidae) reveal evolutionary signatures of social life.</title>
        <authorList>
            <person name="Catto M.A."/>
            <person name="Caine P.B."/>
            <person name="Orr S.E."/>
            <person name="Hunt B.G."/>
            <person name="Goodisman M.A.D."/>
        </authorList>
    </citation>
    <scope>NUCLEOTIDE SEQUENCE [LARGE SCALE GENOMIC DNA]</scope>
    <source>
        <strain evidence="1">232</strain>
        <tissue evidence="1">Head and thorax</tissue>
    </source>
</reference>